<dbReference type="Pfam" id="PF00856">
    <property type="entry name" value="SET"/>
    <property type="match status" value="1"/>
</dbReference>
<dbReference type="PANTHER" id="PTHR47332:SF2">
    <property type="entry name" value="SET-6"/>
    <property type="match status" value="1"/>
</dbReference>
<sequence length="434" mass="47972">MKMRFLASAAVTALATVGLASATVGVFDINDILQPDLQRVLGSGETHHHVPWSHKPYCITSSYLTTLDQEYCVYTSNTTGPHGLSLVFSPASAHLATRYFDDNPIDSFLTQKDAERLYLGGQPWKIVDVPGKAKGVVATRRIRMYETFMIDQAAVVVDVEAESALSDVENKKLLKRAVDQLLVPGMIRDMSAAHAGNRGDANEGDEEQDTEGRLEEDIMKTNSYGSTVAEVSSKALYPLISRINHACNPNSFVLFSRAGISMAIKAYRDIEPGEEITVSYLLLGLPSPKRQSLIKRWGFKCTCDLCSLPTQERQASDLRRTVIAQAEEKIIELAQEYKLTEAISLAEESVEMIKEEGIWSMLTDEYAMLAMLWLEKGDKGRAEMYGKKTHRLLADLGFLGIGEEREAWNLETLLTNIGGLGGMGEAWKKGPLRG</sequence>
<dbReference type="InterPro" id="IPR046341">
    <property type="entry name" value="SET_dom_sf"/>
</dbReference>
<dbReference type="PROSITE" id="PS50280">
    <property type="entry name" value="SET"/>
    <property type="match status" value="1"/>
</dbReference>
<dbReference type="AlphaFoldDB" id="A0A4Q4NA70"/>
<comment type="caution">
    <text evidence="4">The sequence shown here is derived from an EMBL/GenBank/DDBJ whole genome shotgun (WGS) entry which is preliminary data.</text>
</comment>
<accession>A0A4Q4NA70</accession>
<evidence type="ECO:0000256" key="2">
    <source>
        <dbReference type="SAM" id="SignalP"/>
    </source>
</evidence>
<keyword evidence="2" id="KW-0732">Signal</keyword>
<dbReference type="Gene3D" id="2.170.270.10">
    <property type="entry name" value="SET domain"/>
    <property type="match status" value="1"/>
</dbReference>
<feature type="signal peptide" evidence="2">
    <location>
        <begin position="1"/>
        <end position="22"/>
    </location>
</feature>
<evidence type="ECO:0000313" key="5">
    <source>
        <dbReference type="Proteomes" id="UP000291422"/>
    </source>
</evidence>
<dbReference type="EMBL" id="PDXD01000028">
    <property type="protein sequence ID" value="RYN72063.1"/>
    <property type="molecule type" value="Genomic_DNA"/>
</dbReference>
<protein>
    <recommendedName>
        <fullName evidence="3">SET domain-containing protein</fullName>
    </recommendedName>
</protein>
<gene>
    <name evidence="4" type="ORF">AA0117_g8882</name>
</gene>
<feature type="region of interest" description="Disordered" evidence="1">
    <location>
        <begin position="193"/>
        <end position="212"/>
    </location>
</feature>
<dbReference type="VEuPathDB" id="FungiDB:CC77DRAFT_279285"/>
<dbReference type="SMART" id="SM00317">
    <property type="entry name" value="SET"/>
    <property type="match status" value="1"/>
</dbReference>
<dbReference type="InterPro" id="IPR001214">
    <property type="entry name" value="SET_dom"/>
</dbReference>
<dbReference type="InterPro" id="IPR053185">
    <property type="entry name" value="SET_domain_protein"/>
</dbReference>
<feature type="domain" description="SET" evidence="3">
    <location>
        <begin position="122"/>
        <end position="281"/>
    </location>
</feature>
<proteinExistence type="predicted"/>
<organism evidence="4 5">
    <name type="scientific">Alternaria alternata</name>
    <name type="common">Alternaria rot fungus</name>
    <name type="synonym">Torula alternata</name>
    <dbReference type="NCBI Taxonomy" id="5599"/>
    <lineage>
        <taxon>Eukaryota</taxon>
        <taxon>Fungi</taxon>
        <taxon>Dikarya</taxon>
        <taxon>Ascomycota</taxon>
        <taxon>Pezizomycotina</taxon>
        <taxon>Dothideomycetes</taxon>
        <taxon>Pleosporomycetidae</taxon>
        <taxon>Pleosporales</taxon>
        <taxon>Pleosporineae</taxon>
        <taxon>Pleosporaceae</taxon>
        <taxon>Alternaria</taxon>
        <taxon>Alternaria sect. Alternaria</taxon>
        <taxon>Alternaria alternata complex</taxon>
    </lineage>
</organism>
<dbReference type="CDD" id="cd20071">
    <property type="entry name" value="SET_SMYD"/>
    <property type="match status" value="1"/>
</dbReference>
<dbReference type="PANTHER" id="PTHR47332">
    <property type="entry name" value="SET DOMAIN-CONTAINING PROTEIN 5"/>
    <property type="match status" value="1"/>
</dbReference>
<evidence type="ECO:0000313" key="4">
    <source>
        <dbReference type="EMBL" id="RYN72063.1"/>
    </source>
</evidence>
<feature type="chain" id="PRO_5020685505" description="SET domain-containing protein" evidence="2">
    <location>
        <begin position="23"/>
        <end position="434"/>
    </location>
</feature>
<dbReference type="SUPFAM" id="SSF82199">
    <property type="entry name" value="SET domain"/>
    <property type="match status" value="1"/>
</dbReference>
<reference evidence="5" key="1">
    <citation type="journal article" date="2019" name="bioRxiv">
        <title>Genomics, evolutionary history and diagnostics of the Alternaria alternata species group including apple and Asian pear pathotypes.</title>
        <authorList>
            <person name="Armitage A.D."/>
            <person name="Cockerton H.M."/>
            <person name="Sreenivasaprasad S."/>
            <person name="Woodhall J.W."/>
            <person name="Lane C.R."/>
            <person name="Harrison R.J."/>
            <person name="Clarkson J.P."/>
        </authorList>
    </citation>
    <scope>NUCLEOTIDE SEQUENCE [LARGE SCALE GENOMIC DNA]</scope>
    <source>
        <strain evidence="5">FERA 1177</strain>
    </source>
</reference>
<evidence type="ECO:0000259" key="3">
    <source>
        <dbReference type="PROSITE" id="PS50280"/>
    </source>
</evidence>
<name>A0A4Q4NA70_ALTAL</name>
<dbReference type="Proteomes" id="UP000291422">
    <property type="component" value="Unassembled WGS sequence"/>
</dbReference>
<evidence type="ECO:0000256" key="1">
    <source>
        <dbReference type="SAM" id="MobiDB-lite"/>
    </source>
</evidence>